<evidence type="ECO:0000256" key="8">
    <source>
        <dbReference type="ARBA" id="ARBA00023004"/>
    </source>
</evidence>
<accession>A0ABY8J0J0</accession>
<name>A0ABY8J0J0_9BACI</name>
<comment type="similarity">
    <text evidence="2">Belongs to the prokaryotic molybdopterin-containing oxidoreductase family.</text>
</comment>
<keyword evidence="8" id="KW-0408">Iron</keyword>
<keyword evidence="5" id="KW-0479">Metal-binding</keyword>
<dbReference type="Gene3D" id="3.30.2070.10">
    <property type="entry name" value="Formate dehydrogenase/DMSO reductase"/>
    <property type="match status" value="1"/>
</dbReference>
<dbReference type="Gene3D" id="3.40.50.740">
    <property type="match status" value="1"/>
</dbReference>
<dbReference type="Gene3D" id="2.40.40.20">
    <property type="match status" value="1"/>
</dbReference>
<evidence type="ECO:0000256" key="5">
    <source>
        <dbReference type="ARBA" id="ARBA00022723"/>
    </source>
</evidence>
<keyword evidence="9" id="KW-0411">Iron-sulfur</keyword>
<evidence type="ECO:0000256" key="6">
    <source>
        <dbReference type="ARBA" id="ARBA00022729"/>
    </source>
</evidence>
<evidence type="ECO:0000256" key="2">
    <source>
        <dbReference type="ARBA" id="ARBA00010312"/>
    </source>
</evidence>
<dbReference type="PROSITE" id="PS51669">
    <property type="entry name" value="4FE4S_MOW_BIS_MGD"/>
    <property type="match status" value="1"/>
</dbReference>
<dbReference type="Gene3D" id="2.20.25.90">
    <property type="entry name" value="ADC-like domains"/>
    <property type="match status" value="1"/>
</dbReference>
<keyword evidence="12" id="KW-1185">Reference proteome</keyword>
<evidence type="ECO:0000313" key="11">
    <source>
        <dbReference type="EMBL" id="WFT74501.1"/>
    </source>
</evidence>
<dbReference type="Proteomes" id="UP001221597">
    <property type="component" value="Chromosome"/>
</dbReference>
<proteinExistence type="inferred from homology"/>
<dbReference type="SMART" id="SM00926">
    <property type="entry name" value="Molybdop_Fe4S4"/>
    <property type="match status" value="1"/>
</dbReference>
<dbReference type="InterPro" id="IPR006657">
    <property type="entry name" value="MoPterin_dinucl-bd_dom"/>
</dbReference>
<dbReference type="Pfam" id="PF00384">
    <property type="entry name" value="Molybdopterin"/>
    <property type="match status" value="1"/>
</dbReference>
<organism evidence="11 12">
    <name type="scientific">Halobacillus naozhouensis</name>
    <dbReference type="NCBI Taxonomy" id="554880"/>
    <lineage>
        <taxon>Bacteria</taxon>
        <taxon>Bacillati</taxon>
        <taxon>Bacillota</taxon>
        <taxon>Bacilli</taxon>
        <taxon>Bacillales</taxon>
        <taxon>Bacillaceae</taxon>
        <taxon>Halobacillus</taxon>
    </lineage>
</organism>
<dbReference type="EMBL" id="CP121671">
    <property type="protein sequence ID" value="WFT74501.1"/>
    <property type="molecule type" value="Genomic_DNA"/>
</dbReference>
<sequence length="748" mass="84568">MAVKHIPTMCLNCSTVCGMIAKVEDGEIRKLEGNSLDPNSGGKLCAKGQAAINMVEDPDRILYPMRRSGPRGSGKWERISWDEAIKAITQQFRTLRKQKRPEEMVLLYGRDRTNGFLERFTHAFGTPNKLGHRGLCSLNKRMAIRTVIGDTDWDTPDFSNSHYILNFGSNFYEAHQGHVGMLARVSEAKRNGARLVTFDVRLSNTAAQSDEWLPIFPGTDGLVALAIGHVILRDRLQNDHFIQYWTNASLNEWKAYYQLYTPEWAEQESGIPAIKIEEIAHAFASAAPRATTITNRGTHAHKNGFYNEWAVLCLNALVGSIGEKGGWCYIPGDVNLSVPQPGPLPPKPRVQTELSHPTELPFVNQVYPRAASSTIFPYIAQKKASVDTLLSYYVNAPMSWPEGPTFVRDVLLDEDLIPFHVVIDAFHSEMVEVADYVLPDATFLEKWDLDARNSYELRPYVGLRQPVIPPPGECKDIRDILIALAKETDEEMAKYFSYDNAEHFIRVWAEAIPGGLEQLEENGIWEDKSQPKAYMPYLQKTTYSTSDSDVKTDDKGIARLIENDQVIGRQWNGEIVKGFSTPDRRFQFKLPQIGQLLKSDAPITPVYRPIKEHKHLGKNEYILTTFKWNVHTQSRTANQLWLTEIVGENPCWIHPRTAELYGIEEAQDFKILARGREGESPYMIVKPVITEAIHPRVLAISASFGHWQYGRTAKNKGYNPNPMIPNWTDDVGGGQSWNDTVVLIEQVT</sequence>
<feature type="domain" description="4Fe-4S Mo/W bis-MGD-type" evidence="10">
    <location>
        <begin position="3"/>
        <end position="59"/>
    </location>
</feature>
<dbReference type="SUPFAM" id="SSF50692">
    <property type="entry name" value="ADC-like"/>
    <property type="match status" value="1"/>
</dbReference>
<dbReference type="InterPro" id="IPR006656">
    <property type="entry name" value="Mopterin_OxRdtase"/>
</dbReference>
<evidence type="ECO:0000256" key="9">
    <source>
        <dbReference type="ARBA" id="ARBA00023014"/>
    </source>
</evidence>
<dbReference type="InterPro" id="IPR006963">
    <property type="entry name" value="Mopterin_OxRdtase_4Fe-4S_dom"/>
</dbReference>
<evidence type="ECO:0000259" key="10">
    <source>
        <dbReference type="PROSITE" id="PS51669"/>
    </source>
</evidence>
<keyword evidence="6" id="KW-0732">Signal</keyword>
<evidence type="ECO:0000313" key="12">
    <source>
        <dbReference type="Proteomes" id="UP001221597"/>
    </source>
</evidence>
<dbReference type="PANTHER" id="PTHR43742">
    <property type="entry name" value="TRIMETHYLAMINE-N-OXIDE REDUCTASE"/>
    <property type="match status" value="1"/>
</dbReference>
<dbReference type="RefSeq" id="WP_283076498.1">
    <property type="nucleotide sequence ID" value="NZ_CP121671.1"/>
</dbReference>
<evidence type="ECO:0000256" key="7">
    <source>
        <dbReference type="ARBA" id="ARBA00023002"/>
    </source>
</evidence>
<dbReference type="Pfam" id="PF04879">
    <property type="entry name" value="Molybdop_Fe4S4"/>
    <property type="match status" value="1"/>
</dbReference>
<dbReference type="InterPro" id="IPR009010">
    <property type="entry name" value="Asp_de-COase-like_dom_sf"/>
</dbReference>
<dbReference type="SUPFAM" id="SSF53706">
    <property type="entry name" value="Formate dehydrogenase/DMSO reductase, domains 1-3"/>
    <property type="match status" value="1"/>
</dbReference>
<gene>
    <name evidence="11" type="ORF">P9989_19450</name>
</gene>
<evidence type="ECO:0000256" key="3">
    <source>
        <dbReference type="ARBA" id="ARBA00022485"/>
    </source>
</evidence>
<evidence type="ECO:0000256" key="1">
    <source>
        <dbReference type="ARBA" id="ARBA00001942"/>
    </source>
</evidence>
<keyword evidence="4" id="KW-0500">Molybdenum</keyword>
<evidence type="ECO:0000256" key="4">
    <source>
        <dbReference type="ARBA" id="ARBA00022505"/>
    </source>
</evidence>
<dbReference type="InterPro" id="IPR050612">
    <property type="entry name" value="Prok_Mopterin_Oxidored"/>
</dbReference>
<dbReference type="Gene3D" id="3.40.228.10">
    <property type="entry name" value="Dimethylsulfoxide Reductase, domain 2"/>
    <property type="match status" value="1"/>
</dbReference>
<keyword evidence="3" id="KW-0004">4Fe-4S</keyword>
<protein>
    <submittedName>
        <fullName evidence="11">Molybdopterin-dependent oxidoreductase</fullName>
    </submittedName>
</protein>
<keyword evidence="7" id="KW-0560">Oxidoreductase</keyword>
<comment type="cofactor">
    <cofactor evidence="1">
        <name>Mo-bis(molybdopterin guanine dinucleotide)</name>
        <dbReference type="ChEBI" id="CHEBI:60539"/>
    </cofactor>
</comment>
<dbReference type="PANTHER" id="PTHR43742:SF9">
    <property type="entry name" value="TETRATHIONATE REDUCTASE SUBUNIT A"/>
    <property type="match status" value="1"/>
</dbReference>
<dbReference type="Pfam" id="PF01568">
    <property type="entry name" value="Molydop_binding"/>
    <property type="match status" value="1"/>
</dbReference>
<reference evidence="11 12" key="1">
    <citation type="submission" date="2023-04" db="EMBL/GenBank/DDBJ databases">
        <title>Genome sequence of Halobacillus naozhouensis KACC 21980.</title>
        <authorList>
            <person name="Kim S."/>
            <person name="Heo J."/>
            <person name="Kwon S.-W."/>
        </authorList>
    </citation>
    <scope>NUCLEOTIDE SEQUENCE [LARGE SCALE GENOMIC DNA]</scope>
    <source>
        <strain evidence="11 12">KCTC 13234</strain>
    </source>
</reference>